<sequence length="306" mass="33855">PFGGPLSSEMSVTLDIKLKRANKVYHEGETVAGVVTLCCKEPLQHNGIALSMDGIVNLQLSSKSVGVFEAFYNSVKPIPLISSSIEVAKAGKIPGGKTEIPFEFPLISKGNKVLYETYHGVFVNIQYTLRCDLKRPLLAKDLSRSCEFIVHSQPQKSKIVPTPVKFSITPETLQNVRERSQLPRFLIRGHLDATSCVISQPLTGEVQVDKSDVPIKSIELQLVRVETCGCAEGYARDATEIQNIQIAEGDVGHGMPIPVHMVFPRLFTCPTLETTNFKVEFEINVVVILQDDHLITENFPLKLCRV</sequence>
<evidence type="ECO:0000256" key="1">
    <source>
        <dbReference type="ARBA" id="ARBA00004177"/>
    </source>
</evidence>
<dbReference type="eggNOG" id="KOG2717">
    <property type="taxonomic scope" value="Eukaryota"/>
</dbReference>
<reference evidence="8" key="1">
    <citation type="submission" date="2013-10" db="EMBL/GenBank/DDBJ databases">
        <authorList>
            <person name="Schartl M."/>
            <person name="Warren W."/>
        </authorList>
    </citation>
    <scope>NUCLEOTIDE SEQUENCE [LARGE SCALE GENOMIC DNA]</scope>
    <source>
        <strain evidence="8">female</strain>
    </source>
</reference>
<evidence type="ECO:0000256" key="6">
    <source>
        <dbReference type="ARBA" id="ARBA00093474"/>
    </source>
</evidence>
<comment type="subunit">
    <text evidence="6">Component of the commander complex that is essential for endosomal recycling of transmembrane cargos; the commander complex is composed of the CCC subcomplex and the retriever subcomplex. Component of the heterotrimeric retriever complex consisting of VPS26C, VPS29 and VPS35L; within the complex interacts with VPS35L. Interacts with SNX17 (via C-terminus); the interaction is direct and associates SNX17 with the retriever complex. Interacts with SNX31; the interaction is direct.</text>
</comment>
<dbReference type="InterPro" id="IPR028934">
    <property type="entry name" value="Vps26-related"/>
</dbReference>
<evidence type="ECO:0000256" key="2">
    <source>
        <dbReference type="ARBA" id="ARBA00009100"/>
    </source>
</evidence>
<comment type="function">
    <text evidence="5">Component of the commander complex that is essential for endosomal recycling of transmembrane cargos; the commander complex is composed of the CCC subcomplex and the retriever subcomplex. Component of the retriever complex, which is a heterotrimeric complex related to retromer cargo-selective complex (CSC) and essential for retromer-independent retrieval and recycling of numerous cargos such as integrin alpha-5/beta-1 (ITGA5:ITGB1). The recruitment of the retriever complex to the endosomal membrane involves CCC and WASH complexes. In the endosomes, drives the retriever and recycling of NxxY-motif-containing cargo proteins by coupling to SNX17, a cargo essential for the homeostatic maintenance of numerous cell surface proteins associated with processes that include cell migration, cell adhesion, nutrient supply and cell signaling.</text>
</comment>
<dbReference type="SUPFAM" id="SSF81296">
    <property type="entry name" value="E set domains"/>
    <property type="match status" value="1"/>
</dbReference>
<proteinExistence type="inferred from homology"/>
<dbReference type="AlphaFoldDB" id="A0A087XL13"/>
<dbReference type="GO" id="GO:0005768">
    <property type="term" value="C:endosome"/>
    <property type="evidence" value="ECO:0007669"/>
    <property type="project" value="UniProtKB-SubCell"/>
</dbReference>
<accession>A0A087XL13</accession>
<dbReference type="GO" id="GO:0007399">
    <property type="term" value="P:nervous system development"/>
    <property type="evidence" value="ECO:0007669"/>
    <property type="project" value="UniProtKB-ARBA"/>
</dbReference>
<dbReference type="Gene3D" id="2.60.40.640">
    <property type="match status" value="2"/>
</dbReference>
<dbReference type="FunFam" id="2.60.40.640:FF:000009">
    <property type="entry name" value="Down syndrome critical region protein 3"/>
    <property type="match status" value="1"/>
</dbReference>
<evidence type="ECO:0000256" key="3">
    <source>
        <dbReference type="ARBA" id="ARBA00022753"/>
    </source>
</evidence>
<dbReference type="GO" id="GO:0006886">
    <property type="term" value="P:intracellular protein transport"/>
    <property type="evidence" value="ECO:0007669"/>
    <property type="project" value="InterPro"/>
</dbReference>
<dbReference type="EMBL" id="AYCK01024797">
    <property type="status" value="NOT_ANNOTATED_CDS"/>
    <property type="molecule type" value="Genomic_DNA"/>
</dbReference>
<dbReference type="GeneTree" id="ENSGT00950000183064"/>
<keyword evidence="8" id="KW-1185">Reference proteome</keyword>
<comment type="similarity">
    <text evidence="2">Belongs to the VPS26 family.</text>
</comment>
<evidence type="ECO:0000256" key="5">
    <source>
        <dbReference type="ARBA" id="ARBA00093280"/>
    </source>
</evidence>
<organism evidence="7 8">
    <name type="scientific">Poecilia formosa</name>
    <name type="common">Amazon molly</name>
    <name type="synonym">Limia formosa</name>
    <dbReference type="NCBI Taxonomy" id="48698"/>
    <lineage>
        <taxon>Eukaryota</taxon>
        <taxon>Metazoa</taxon>
        <taxon>Chordata</taxon>
        <taxon>Craniata</taxon>
        <taxon>Vertebrata</taxon>
        <taxon>Euteleostomi</taxon>
        <taxon>Actinopterygii</taxon>
        <taxon>Neopterygii</taxon>
        <taxon>Teleostei</taxon>
        <taxon>Neoteleostei</taxon>
        <taxon>Acanthomorphata</taxon>
        <taxon>Ovalentaria</taxon>
        <taxon>Atherinomorphae</taxon>
        <taxon>Cyprinodontiformes</taxon>
        <taxon>Poeciliidae</taxon>
        <taxon>Poeciliinae</taxon>
        <taxon>Poecilia</taxon>
    </lineage>
</organism>
<dbReference type="STRING" id="48698.ENSPFOP00000006466"/>
<dbReference type="FunFam" id="2.60.40.640:FF:000008">
    <property type="entry name" value="Down syndrome critical region protein 3"/>
    <property type="match status" value="1"/>
</dbReference>
<evidence type="ECO:0000313" key="7">
    <source>
        <dbReference type="Ensembl" id="ENSPFOP00000006466.1"/>
    </source>
</evidence>
<reference evidence="7" key="3">
    <citation type="submission" date="2025-09" db="UniProtKB">
        <authorList>
            <consortium name="Ensembl"/>
        </authorList>
    </citation>
    <scope>IDENTIFICATION</scope>
</reference>
<protein>
    <recommendedName>
        <fullName evidence="4">Vacuolar protein sorting-associated protein 26C</fullName>
    </recommendedName>
</protein>
<dbReference type="Proteomes" id="UP000028760">
    <property type="component" value="Unassembled WGS sequence"/>
</dbReference>
<keyword evidence="3" id="KW-0967">Endosome</keyword>
<comment type="subcellular location">
    <subcellularLocation>
        <location evidence="1">Endosome</location>
    </subcellularLocation>
</comment>
<dbReference type="InterPro" id="IPR014756">
    <property type="entry name" value="Ig_E-set"/>
</dbReference>
<name>A0A087XL13_POEFO</name>
<dbReference type="Pfam" id="PF03643">
    <property type="entry name" value="Vps26"/>
    <property type="match status" value="1"/>
</dbReference>
<evidence type="ECO:0000313" key="8">
    <source>
        <dbReference type="Proteomes" id="UP000028760"/>
    </source>
</evidence>
<evidence type="ECO:0000256" key="4">
    <source>
        <dbReference type="ARBA" id="ARBA00067597"/>
    </source>
</evidence>
<dbReference type="InterPro" id="IPR014752">
    <property type="entry name" value="Arrestin-like_C"/>
</dbReference>
<dbReference type="PANTHER" id="PTHR12233">
    <property type="entry name" value="VACUOLAR PROTEIN SORTING 26 RELATED"/>
    <property type="match status" value="1"/>
</dbReference>
<reference evidence="7" key="2">
    <citation type="submission" date="2025-08" db="UniProtKB">
        <authorList>
            <consortium name="Ensembl"/>
        </authorList>
    </citation>
    <scope>IDENTIFICATION</scope>
</reference>
<dbReference type="Ensembl" id="ENSPFOT00000006477.1">
    <property type="protein sequence ID" value="ENSPFOP00000006466.1"/>
    <property type="gene ID" value="ENSPFOG00000006424.1"/>
</dbReference>
<dbReference type="OMA" id="CVTMPIT"/>